<evidence type="ECO:0000313" key="1">
    <source>
        <dbReference type="EMBL" id="OHY90348.1"/>
    </source>
</evidence>
<sequence>MRTVEFLQYTLQPSAGNGFHQIMRSISVPLHQAAGIDVVTYGQSQHDPDSYVLVRAFDNPEHREKSLDAFYQSDSWRKGPREKIINSIAVSVMSVVSMESTTIDALRQTCYTSMSD</sequence>
<dbReference type="OrthoDB" id="9809695at2"/>
<dbReference type="SUPFAM" id="SSF54909">
    <property type="entry name" value="Dimeric alpha+beta barrel"/>
    <property type="match status" value="1"/>
</dbReference>
<dbReference type="Gene3D" id="3.30.70.100">
    <property type="match status" value="1"/>
</dbReference>
<dbReference type="Proteomes" id="UP000179934">
    <property type="component" value="Unassembled WGS sequence"/>
</dbReference>
<comment type="caution">
    <text evidence="1">The sequence shown here is derived from an EMBL/GenBank/DDBJ whole genome shotgun (WGS) entry which is preliminary data.</text>
</comment>
<proteinExistence type="predicted"/>
<accession>A0A1S2CQM8</accession>
<name>A0A1S2CQM8_AERSO</name>
<gene>
    <name evidence="1" type="ORF">BJD16_19400</name>
</gene>
<reference evidence="1 2" key="1">
    <citation type="submission" date="2016-09" db="EMBL/GenBank/DDBJ databases">
        <title>Draft Genome Sequence of Aeromonas sobria Strain 08005, Isolated from Sick Rana catesbeiana.</title>
        <authorList>
            <person name="Yang Q."/>
        </authorList>
    </citation>
    <scope>NUCLEOTIDE SEQUENCE [LARGE SCALE GENOMIC DNA]</scope>
    <source>
        <strain evidence="1 2">08005</strain>
    </source>
</reference>
<organism evidence="1 2">
    <name type="scientific">Aeromonas sobria</name>
    <dbReference type="NCBI Taxonomy" id="646"/>
    <lineage>
        <taxon>Bacteria</taxon>
        <taxon>Pseudomonadati</taxon>
        <taxon>Pseudomonadota</taxon>
        <taxon>Gammaproteobacteria</taxon>
        <taxon>Aeromonadales</taxon>
        <taxon>Aeromonadaceae</taxon>
        <taxon>Aeromonas</taxon>
    </lineage>
</organism>
<dbReference type="GeneID" id="58922878"/>
<dbReference type="InterPro" id="IPR011008">
    <property type="entry name" value="Dimeric_a/b-barrel"/>
</dbReference>
<dbReference type="RefSeq" id="WP_042010601.1">
    <property type="nucleotide sequence ID" value="NZ_CDBW01000026.1"/>
</dbReference>
<dbReference type="EMBL" id="MKFU01000033">
    <property type="protein sequence ID" value="OHY90348.1"/>
    <property type="molecule type" value="Genomic_DNA"/>
</dbReference>
<dbReference type="AlphaFoldDB" id="A0A1S2CQM8"/>
<protein>
    <submittedName>
        <fullName evidence="1">NIPSNAP family containing protein</fullName>
    </submittedName>
</protein>
<evidence type="ECO:0000313" key="2">
    <source>
        <dbReference type="Proteomes" id="UP000179934"/>
    </source>
</evidence>